<organism evidence="1 2">
    <name type="scientific">Escherichia coli</name>
    <dbReference type="NCBI Taxonomy" id="562"/>
    <lineage>
        <taxon>Bacteria</taxon>
        <taxon>Pseudomonadati</taxon>
        <taxon>Pseudomonadota</taxon>
        <taxon>Gammaproteobacteria</taxon>
        <taxon>Enterobacterales</taxon>
        <taxon>Enterobacteriaceae</taxon>
        <taxon>Escherichia</taxon>
    </lineage>
</organism>
<reference evidence="1 2" key="1">
    <citation type="submission" date="2020-01" db="EMBL/GenBank/DDBJ databases">
        <title>Dynamics of blaIMP-6 dissemination in carbapenem resistant Enterobacteriacea isolated from regional surveillance in Osaka, Japan.</title>
        <authorList>
            <person name="Abe R."/>
            <person name="Akeda Y."/>
            <person name="Sugawara Y."/>
            <person name="Yamamoto N."/>
            <person name="Tomono K."/>
            <person name="Takeuchi D."/>
            <person name="Kawahara R."/>
            <person name="Hamada S."/>
        </authorList>
    </citation>
    <scope>NUCLEOTIDE SEQUENCE [LARGE SCALE GENOMIC DNA]</scope>
    <source>
        <strain evidence="1 2">E300</strain>
    </source>
</reference>
<dbReference type="EMBL" id="AP022360">
    <property type="protein sequence ID" value="BBU80848.1"/>
    <property type="molecule type" value="Genomic_DNA"/>
</dbReference>
<evidence type="ECO:0008006" key="3">
    <source>
        <dbReference type="Google" id="ProtNLM"/>
    </source>
</evidence>
<dbReference type="NCBIfam" id="TIGR03344">
    <property type="entry name" value="VI_effect_Hcp1"/>
    <property type="match status" value="1"/>
</dbReference>
<evidence type="ECO:0000313" key="2">
    <source>
        <dbReference type="Proteomes" id="UP000467488"/>
    </source>
</evidence>
<dbReference type="InterPro" id="IPR052947">
    <property type="entry name" value="T6SS_Hcp1_domain"/>
</dbReference>
<dbReference type="SUPFAM" id="SSF141452">
    <property type="entry name" value="Hcp1-like"/>
    <property type="match status" value="1"/>
</dbReference>
<dbReference type="InterPro" id="IPR008514">
    <property type="entry name" value="T6SS_Hcp"/>
</dbReference>
<accession>A0A8S0FL79</accession>
<dbReference type="Gene3D" id="2.30.110.20">
    <property type="entry name" value="Hcp1-like"/>
    <property type="match status" value="1"/>
</dbReference>
<gene>
    <name evidence="1" type="ORF">EIMP300_22480</name>
</gene>
<proteinExistence type="predicted"/>
<dbReference type="PANTHER" id="PTHR34319">
    <property type="entry name" value="MAJOR EXPORTED PROTEIN"/>
    <property type="match status" value="1"/>
</dbReference>
<dbReference type="InterPro" id="IPR036624">
    <property type="entry name" value="Hcp1-lik_sf"/>
</dbReference>
<name>A0A8S0FL79_ECOLX</name>
<evidence type="ECO:0000313" key="1">
    <source>
        <dbReference type="EMBL" id="BBU80848.1"/>
    </source>
</evidence>
<sequence length="115" mass="13118">MSNMIYLSIKGKIQGLISEGCGSYASIGNKYQINHVDEIFVLQFDHSLSREYNVVHHPIKFYKPIDKSSPLLNAALSENEELSAVFNFYRINSGGCIERFYTIELQGAHLIDRIF</sequence>
<protein>
    <recommendedName>
        <fullName evidence="3">Hcp family type VI secretion system effector</fullName>
    </recommendedName>
</protein>
<dbReference type="Pfam" id="PF05638">
    <property type="entry name" value="T6SS_HCP"/>
    <property type="match status" value="1"/>
</dbReference>
<dbReference type="PANTHER" id="PTHR34319:SF7">
    <property type="entry name" value="HNH ENDONUCLEASE DOMAIN-CONTAINING PROTEIN"/>
    <property type="match status" value="1"/>
</dbReference>
<dbReference type="Proteomes" id="UP000467488">
    <property type="component" value="Chromosome"/>
</dbReference>
<dbReference type="AlphaFoldDB" id="A0A8S0FL79"/>